<organism evidence="2 3">
    <name type="scientific">Sporormia fimetaria CBS 119925</name>
    <dbReference type="NCBI Taxonomy" id="1340428"/>
    <lineage>
        <taxon>Eukaryota</taxon>
        <taxon>Fungi</taxon>
        <taxon>Dikarya</taxon>
        <taxon>Ascomycota</taxon>
        <taxon>Pezizomycotina</taxon>
        <taxon>Dothideomycetes</taxon>
        <taxon>Pleosporomycetidae</taxon>
        <taxon>Pleosporales</taxon>
        <taxon>Sporormiaceae</taxon>
        <taxon>Sporormia</taxon>
    </lineage>
</organism>
<name>A0A6A6VG27_9PLEO</name>
<gene>
    <name evidence="2" type="ORF">M011DRAFT_466509</name>
</gene>
<dbReference type="EMBL" id="MU006568">
    <property type="protein sequence ID" value="KAF2748729.1"/>
    <property type="molecule type" value="Genomic_DNA"/>
</dbReference>
<sequence>MSAAQMQSQKPGEGVCRPTDPTAQATTKTSSTATTLNPTAPQTTNPSKQIISIRQANNTAANQHAQPTTSHTQSRSRSSTSSSRPAKLRTPTNSTFINSPSYTVSPSFSHSNTHHHSSPSHSSSPKDLLPSSQSSSPAHSNASLSPYFGDCWSCGTVLSYQGDGFECEECGMPN</sequence>
<keyword evidence="3" id="KW-1185">Reference proteome</keyword>
<feature type="compositionally biased region" description="Low complexity" evidence="1">
    <location>
        <begin position="119"/>
        <end position="140"/>
    </location>
</feature>
<accession>A0A6A6VG27</accession>
<evidence type="ECO:0000256" key="1">
    <source>
        <dbReference type="SAM" id="MobiDB-lite"/>
    </source>
</evidence>
<feature type="compositionally biased region" description="Low complexity" evidence="1">
    <location>
        <begin position="55"/>
        <end position="84"/>
    </location>
</feature>
<protein>
    <submittedName>
        <fullName evidence="2">Uncharacterized protein</fullName>
    </submittedName>
</protein>
<feature type="compositionally biased region" description="Polar residues" evidence="1">
    <location>
        <begin position="90"/>
        <end position="104"/>
    </location>
</feature>
<dbReference type="Proteomes" id="UP000799440">
    <property type="component" value="Unassembled WGS sequence"/>
</dbReference>
<dbReference type="AlphaFoldDB" id="A0A6A6VG27"/>
<proteinExistence type="predicted"/>
<feature type="compositionally biased region" description="Low complexity" evidence="1">
    <location>
        <begin position="21"/>
        <end position="41"/>
    </location>
</feature>
<feature type="compositionally biased region" description="Polar residues" evidence="1">
    <location>
        <begin position="42"/>
        <end position="54"/>
    </location>
</feature>
<evidence type="ECO:0000313" key="3">
    <source>
        <dbReference type="Proteomes" id="UP000799440"/>
    </source>
</evidence>
<reference evidence="2" key="1">
    <citation type="journal article" date="2020" name="Stud. Mycol.">
        <title>101 Dothideomycetes genomes: a test case for predicting lifestyles and emergence of pathogens.</title>
        <authorList>
            <person name="Haridas S."/>
            <person name="Albert R."/>
            <person name="Binder M."/>
            <person name="Bloem J."/>
            <person name="Labutti K."/>
            <person name="Salamov A."/>
            <person name="Andreopoulos B."/>
            <person name="Baker S."/>
            <person name="Barry K."/>
            <person name="Bills G."/>
            <person name="Bluhm B."/>
            <person name="Cannon C."/>
            <person name="Castanera R."/>
            <person name="Culley D."/>
            <person name="Daum C."/>
            <person name="Ezra D."/>
            <person name="Gonzalez J."/>
            <person name="Henrissat B."/>
            <person name="Kuo A."/>
            <person name="Liang C."/>
            <person name="Lipzen A."/>
            <person name="Lutzoni F."/>
            <person name="Magnuson J."/>
            <person name="Mondo S."/>
            <person name="Nolan M."/>
            <person name="Ohm R."/>
            <person name="Pangilinan J."/>
            <person name="Park H.-J."/>
            <person name="Ramirez L."/>
            <person name="Alfaro M."/>
            <person name="Sun H."/>
            <person name="Tritt A."/>
            <person name="Yoshinaga Y."/>
            <person name="Zwiers L.-H."/>
            <person name="Turgeon B."/>
            <person name="Goodwin S."/>
            <person name="Spatafora J."/>
            <person name="Crous P."/>
            <person name="Grigoriev I."/>
        </authorList>
    </citation>
    <scope>NUCLEOTIDE SEQUENCE</scope>
    <source>
        <strain evidence="2">CBS 119925</strain>
    </source>
</reference>
<feature type="region of interest" description="Disordered" evidence="1">
    <location>
        <begin position="1"/>
        <end position="140"/>
    </location>
</feature>
<feature type="compositionally biased region" description="Polar residues" evidence="1">
    <location>
        <begin position="1"/>
        <end position="10"/>
    </location>
</feature>
<evidence type="ECO:0000313" key="2">
    <source>
        <dbReference type="EMBL" id="KAF2748729.1"/>
    </source>
</evidence>